<feature type="chain" id="PRO_5046651942" description="LysM domain-containing protein" evidence="1">
    <location>
        <begin position="38"/>
        <end position="394"/>
    </location>
</feature>
<dbReference type="PROSITE" id="PS51782">
    <property type="entry name" value="LYSM"/>
    <property type="match status" value="3"/>
</dbReference>
<evidence type="ECO:0000313" key="4">
    <source>
        <dbReference type="Proteomes" id="UP001501343"/>
    </source>
</evidence>
<reference evidence="4" key="1">
    <citation type="journal article" date="2019" name="Int. J. Syst. Evol. Microbiol.">
        <title>The Global Catalogue of Microorganisms (GCM) 10K type strain sequencing project: providing services to taxonomists for standard genome sequencing and annotation.</title>
        <authorList>
            <consortium name="The Broad Institute Genomics Platform"/>
            <consortium name="The Broad Institute Genome Sequencing Center for Infectious Disease"/>
            <person name="Wu L."/>
            <person name="Ma J."/>
        </authorList>
    </citation>
    <scope>NUCLEOTIDE SEQUENCE [LARGE SCALE GENOMIC DNA]</scope>
    <source>
        <strain evidence="4">JCM 14900</strain>
    </source>
</reference>
<evidence type="ECO:0000256" key="1">
    <source>
        <dbReference type="SAM" id="SignalP"/>
    </source>
</evidence>
<protein>
    <recommendedName>
        <fullName evidence="2">LysM domain-containing protein</fullName>
    </recommendedName>
</protein>
<organism evidence="3 4">
    <name type="scientific">Microbacterium aoyamense</name>
    <dbReference type="NCBI Taxonomy" id="344166"/>
    <lineage>
        <taxon>Bacteria</taxon>
        <taxon>Bacillati</taxon>
        <taxon>Actinomycetota</taxon>
        <taxon>Actinomycetes</taxon>
        <taxon>Micrococcales</taxon>
        <taxon>Microbacteriaceae</taxon>
        <taxon>Microbacterium</taxon>
    </lineage>
</organism>
<dbReference type="PANTHER" id="PTHR33734">
    <property type="entry name" value="LYSM DOMAIN-CONTAINING GPI-ANCHORED PROTEIN 2"/>
    <property type="match status" value="1"/>
</dbReference>
<dbReference type="InterPro" id="IPR036779">
    <property type="entry name" value="LysM_dom_sf"/>
</dbReference>
<evidence type="ECO:0000259" key="2">
    <source>
        <dbReference type="PROSITE" id="PS51782"/>
    </source>
</evidence>
<feature type="domain" description="LysM" evidence="2">
    <location>
        <begin position="69"/>
        <end position="113"/>
    </location>
</feature>
<dbReference type="CDD" id="cd00118">
    <property type="entry name" value="LysM"/>
    <property type="match status" value="3"/>
</dbReference>
<dbReference type="RefSeq" id="WP_248147666.1">
    <property type="nucleotide sequence ID" value="NZ_BAAAOF010000005.1"/>
</dbReference>
<sequence length="394" mass="39840">MPFDTVFRSSQPARTLTVPAALAGSIALMMSAAPAQAVPAEPESTRGLTLAAIPASVLHGAVKATAAPATYTVVAGDTISTIAQRFGLRTADVLALNRLSWSSVIYPGQTLTLVGAAAPAPAPAAASTYAVRGGDTLIGIAQRHGVTLKALFDANGLGYSSVIYPGQTIAIPGGSAPAAAPAPAPVSAPAAPAASTTHTVGGGDTLSGIAQKYGVTLKAVFDANGLGWSSIIYPGQTLAIPGAAALAAAPAAAPAASVDGLDAEQVANARIIIQVGRELGVSDRGIAIALGAAMQESWIRNLDWGDRDSLGLFQQRPSTGWGTPGEILDPVRATKVFFGGASDPNGSRTRGLLDIPGWEGMSFAQAAQAVQISAFPDRYARWEQPAYAWLAALG</sequence>
<keyword evidence="1" id="KW-0732">Signal</keyword>
<dbReference type="Gene3D" id="3.10.350.10">
    <property type="entry name" value="LysM domain"/>
    <property type="match status" value="3"/>
</dbReference>
<dbReference type="Proteomes" id="UP001501343">
    <property type="component" value="Unassembled WGS sequence"/>
</dbReference>
<feature type="signal peptide" evidence="1">
    <location>
        <begin position="1"/>
        <end position="37"/>
    </location>
</feature>
<dbReference type="SUPFAM" id="SSF54106">
    <property type="entry name" value="LysM domain"/>
    <property type="match status" value="3"/>
</dbReference>
<feature type="domain" description="LysM" evidence="2">
    <location>
        <begin position="127"/>
        <end position="171"/>
    </location>
</feature>
<dbReference type="Pfam" id="PF01476">
    <property type="entry name" value="LysM"/>
    <property type="match status" value="3"/>
</dbReference>
<keyword evidence="4" id="KW-1185">Reference proteome</keyword>
<dbReference type="InterPro" id="IPR018392">
    <property type="entry name" value="LysM"/>
</dbReference>
<evidence type="ECO:0000313" key="3">
    <source>
        <dbReference type="EMBL" id="GAA1932891.1"/>
    </source>
</evidence>
<gene>
    <name evidence="3" type="ORF">GCM10009775_26090</name>
</gene>
<dbReference type="SMART" id="SM00257">
    <property type="entry name" value="LysM"/>
    <property type="match status" value="3"/>
</dbReference>
<proteinExistence type="predicted"/>
<accession>A0ABP5B5V7</accession>
<dbReference type="EMBL" id="BAAAOF010000005">
    <property type="protein sequence ID" value="GAA1932891.1"/>
    <property type="molecule type" value="Genomic_DNA"/>
</dbReference>
<name>A0ABP5B5V7_9MICO</name>
<dbReference type="PANTHER" id="PTHR33734:SF22">
    <property type="entry name" value="MEMBRANE-BOUND LYTIC MUREIN TRANSGLYCOSYLASE D"/>
    <property type="match status" value="1"/>
</dbReference>
<comment type="caution">
    <text evidence="3">The sequence shown here is derived from an EMBL/GenBank/DDBJ whole genome shotgun (WGS) entry which is preliminary data.</text>
</comment>
<feature type="domain" description="LysM" evidence="2">
    <location>
        <begin position="196"/>
        <end position="240"/>
    </location>
</feature>